<dbReference type="EMBL" id="BFEA01009156">
    <property type="protein sequence ID" value="GBG42570.1"/>
    <property type="molecule type" value="Genomic_DNA"/>
</dbReference>
<name>A0A388JJT7_CHABU</name>
<keyword evidence="2" id="KW-1185">Reference proteome</keyword>
<feature type="non-terminal residue" evidence="1">
    <location>
        <position position="1"/>
    </location>
</feature>
<comment type="caution">
    <text evidence="1">The sequence shown here is derived from an EMBL/GenBank/DDBJ whole genome shotgun (WGS) entry which is preliminary data.</text>
</comment>
<evidence type="ECO:0000313" key="2">
    <source>
        <dbReference type="Proteomes" id="UP000265515"/>
    </source>
</evidence>
<evidence type="ECO:0000313" key="1">
    <source>
        <dbReference type="EMBL" id="GBG42570.1"/>
    </source>
</evidence>
<dbReference type="Gene3D" id="1.10.510.10">
    <property type="entry name" value="Transferase(Phosphotransferase) domain 1"/>
    <property type="match status" value="1"/>
</dbReference>
<organism evidence="1 2">
    <name type="scientific">Chara braunii</name>
    <name type="common">Braun's stonewort</name>
    <dbReference type="NCBI Taxonomy" id="69332"/>
    <lineage>
        <taxon>Eukaryota</taxon>
        <taxon>Viridiplantae</taxon>
        <taxon>Streptophyta</taxon>
        <taxon>Charophyceae</taxon>
        <taxon>Charales</taxon>
        <taxon>Characeae</taxon>
        <taxon>Chara</taxon>
    </lineage>
</organism>
<proteinExistence type="predicted"/>
<sequence length="127" mass="14655">ARNFNVNNHDFVEDMIAPCLRNDHDKEQAYRVALVARKCVDRDVHRRPRMKMVVHLLENQVPVDFDAWSAQEDTQTTNDSFFSGRGSTGRGFTIDDWNFKRSDELDDDGDDIQVTVDKGTVTELIPR</sequence>
<protein>
    <recommendedName>
        <fullName evidence="3">Serine-threonine/tyrosine-protein kinase catalytic domain-containing protein</fullName>
    </recommendedName>
</protein>
<evidence type="ECO:0008006" key="3">
    <source>
        <dbReference type="Google" id="ProtNLM"/>
    </source>
</evidence>
<dbReference type="Gramene" id="GBG42570">
    <property type="protein sequence ID" value="GBG42570"/>
    <property type="gene ID" value="CBR_g88234"/>
</dbReference>
<accession>A0A388JJT7</accession>
<gene>
    <name evidence="1" type="ORF">CBR_g88234</name>
</gene>
<dbReference type="AlphaFoldDB" id="A0A388JJT7"/>
<reference evidence="1 2" key="1">
    <citation type="journal article" date="2018" name="Cell">
        <title>The Chara Genome: Secondary Complexity and Implications for Plant Terrestrialization.</title>
        <authorList>
            <person name="Nishiyama T."/>
            <person name="Sakayama H."/>
            <person name="Vries J.D."/>
            <person name="Buschmann H."/>
            <person name="Saint-Marcoux D."/>
            <person name="Ullrich K.K."/>
            <person name="Haas F.B."/>
            <person name="Vanderstraeten L."/>
            <person name="Becker D."/>
            <person name="Lang D."/>
            <person name="Vosolsobe S."/>
            <person name="Rombauts S."/>
            <person name="Wilhelmsson P.K.I."/>
            <person name="Janitza P."/>
            <person name="Kern R."/>
            <person name="Heyl A."/>
            <person name="Rumpler F."/>
            <person name="Villalobos L.I.A.C."/>
            <person name="Clay J.M."/>
            <person name="Skokan R."/>
            <person name="Toyoda A."/>
            <person name="Suzuki Y."/>
            <person name="Kagoshima H."/>
            <person name="Schijlen E."/>
            <person name="Tajeshwar N."/>
            <person name="Catarino B."/>
            <person name="Hetherington A.J."/>
            <person name="Saltykova A."/>
            <person name="Bonnot C."/>
            <person name="Breuninger H."/>
            <person name="Symeonidi A."/>
            <person name="Radhakrishnan G.V."/>
            <person name="Van Nieuwerburgh F."/>
            <person name="Deforce D."/>
            <person name="Chang C."/>
            <person name="Karol K.G."/>
            <person name="Hedrich R."/>
            <person name="Ulvskov P."/>
            <person name="Glockner G."/>
            <person name="Delwiche C.F."/>
            <person name="Petrasek J."/>
            <person name="Van de Peer Y."/>
            <person name="Friml J."/>
            <person name="Beilby M."/>
            <person name="Dolan L."/>
            <person name="Kohara Y."/>
            <person name="Sugano S."/>
            <person name="Fujiyama A."/>
            <person name="Delaux P.-M."/>
            <person name="Quint M."/>
            <person name="TheiBen G."/>
            <person name="Hagemann M."/>
            <person name="Harholt J."/>
            <person name="Dunand C."/>
            <person name="Zachgo S."/>
            <person name="Langdale J."/>
            <person name="Maumus F."/>
            <person name="Straeten D.V.D."/>
            <person name="Gould S.B."/>
            <person name="Rensing S.A."/>
        </authorList>
    </citation>
    <scope>NUCLEOTIDE SEQUENCE [LARGE SCALE GENOMIC DNA]</scope>
    <source>
        <strain evidence="1 2">S276</strain>
    </source>
</reference>
<dbReference type="Proteomes" id="UP000265515">
    <property type="component" value="Unassembled WGS sequence"/>
</dbReference>